<dbReference type="AlphaFoldDB" id="A0A8X6VWX8"/>
<accession>A0A8X6VWX8</accession>
<proteinExistence type="predicted"/>
<name>A0A8X6VWX8_TRICX</name>
<organism evidence="1 2">
    <name type="scientific">Trichonephila clavipes</name>
    <name type="common">Golden silk orbweaver</name>
    <name type="synonym">Nephila clavipes</name>
    <dbReference type="NCBI Taxonomy" id="2585209"/>
    <lineage>
        <taxon>Eukaryota</taxon>
        <taxon>Metazoa</taxon>
        <taxon>Ecdysozoa</taxon>
        <taxon>Arthropoda</taxon>
        <taxon>Chelicerata</taxon>
        <taxon>Arachnida</taxon>
        <taxon>Araneae</taxon>
        <taxon>Araneomorphae</taxon>
        <taxon>Entelegynae</taxon>
        <taxon>Araneoidea</taxon>
        <taxon>Nephilidae</taxon>
        <taxon>Trichonephila</taxon>
    </lineage>
</organism>
<evidence type="ECO:0000313" key="2">
    <source>
        <dbReference type="Proteomes" id="UP000887159"/>
    </source>
</evidence>
<dbReference type="EMBL" id="BMAU01021368">
    <property type="protein sequence ID" value="GFY23998.1"/>
    <property type="molecule type" value="Genomic_DNA"/>
</dbReference>
<reference evidence="1" key="1">
    <citation type="submission" date="2020-08" db="EMBL/GenBank/DDBJ databases">
        <title>Multicomponent nature underlies the extraordinary mechanical properties of spider dragline silk.</title>
        <authorList>
            <person name="Kono N."/>
            <person name="Nakamura H."/>
            <person name="Mori M."/>
            <person name="Yoshida Y."/>
            <person name="Ohtoshi R."/>
            <person name="Malay A.D."/>
            <person name="Moran D.A.P."/>
            <person name="Tomita M."/>
            <person name="Numata K."/>
            <person name="Arakawa K."/>
        </authorList>
    </citation>
    <scope>NUCLEOTIDE SEQUENCE</scope>
</reference>
<protein>
    <submittedName>
        <fullName evidence="1">Uncharacterized protein</fullName>
    </submittedName>
</protein>
<comment type="caution">
    <text evidence="1">The sequence shown here is derived from an EMBL/GenBank/DDBJ whole genome shotgun (WGS) entry which is preliminary data.</text>
</comment>
<dbReference type="Proteomes" id="UP000887159">
    <property type="component" value="Unassembled WGS sequence"/>
</dbReference>
<sequence length="141" mass="16322">MNVWAQHQPTCNYQPDCSSSSTVTPLPTRPTISSNVFIAHSLYLDMVGNEARGFSLFTTSKEEAPLQDDVSQTKTLDKDVTSCFSFFFFCWQKDFLKRNTRTKRLNIGHVTKRKVCLETKRFNIGYVNSFQKFNITWKICN</sequence>
<gene>
    <name evidence="1" type="ORF">TNCV_4896791</name>
</gene>
<evidence type="ECO:0000313" key="1">
    <source>
        <dbReference type="EMBL" id="GFY23998.1"/>
    </source>
</evidence>
<keyword evidence="2" id="KW-1185">Reference proteome</keyword>